<dbReference type="Proteomes" id="UP000019251">
    <property type="component" value="Unassembled WGS sequence"/>
</dbReference>
<evidence type="ECO:0000313" key="3">
    <source>
        <dbReference type="Proteomes" id="UP000019251"/>
    </source>
</evidence>
<gene>
    <name evidence="2" type="ORF">LMUR_07556</name>
</gene>
<accession>A0A829R7B4</accession>
<dbReference type="AlphaFoldDB" id="A0A829R7B4"/>
<reference evidence="2 3" key="1">
    <citation type="submission" date="2012-12" db="EMBL/GenBank/DDBJ databases">
        <title>Novel taxa of Listeriaceae from agricultural environments in the United States.</title>
        <authorList>
            <person name="den Bakker H.C."/>
            <person name="Allred A."/>
            <person name="Warchocki S."/>
            <person name="Wright E.M."/>
            <person name="Burrell A."/>
            <person name="Nightingale K.K."/>
            <person name="Kephart D."/>
            <person name="Wiedmann M."/>
        </authorList>
    </citation>
    <scope>NUCLEOTIDE SEQUENCE [LARGE SCALE GENOMIC DNA]</scope>
    <source>
        <strain evidence="2 3">FSL F6-1183</strain>
    </source>
</reference>
<name>A0A829R7B4_LISGR</name>
<feature type="chain" id="PRO_5032615515" evidence="1">
    <location>
        <begin position="25"/>
        <end position="102"/>
    </location>
</feature>
<proteinExistence type="predicted"/>
<sequence length="102" mass="11442">MKKALKPIVSLSLASVLLIPTISAEPFAKETAKTEQSTKDDSIYIPKNIREGKTTEENDGFEDYKADTNAIFSAYAAKASYENVNNYIKKEKSFRQQRSNNS</sequence>
<keyword evidence="1" id="KW-0732">Signal</keyword>
<protein>
    <submittedName>
        <fullName evidence="2">Autolysin</fullName>
    </submittedName>
</protein>
<dbReference type="EMBL" id="AODG01000009">
    <property type="protein sequence ID" value="EUJ28051.1"/>
    <property type="molecule type" value="Genomic_DNA"/>
</dbReference>
<organism evidence="2 3">
    <name type="scientific">Listeria grayi FSL F6-1183</name>
    <dbReference type="NCBI Taxonomy" id="1265827"/>
    <lineage>
        <taxon>Bacteria</taxon>
        <taxon>Bacillati</taxon>
        <taxon>Bacillota</taxon>
        <taxon>Bacilli</taxon>
        <taxon>Bacillales</taxon>
        <taxon>Listeriaceae</taxon>
        <taxon>Listeria</taxon>
    </lineage>
</organism>
<feature type="signal peptide" evidence="1">
    <location>
        <begin position="1"/>
        <end position="24"/>
    </location>
</feature>
<comment type="caution">
    <text evidence="2">The sequence shown here is derived from an EMBL/GenBank/DDBJ whole genome shotgun (WGS) entry which is preliminary data.</text>
</comment>
<dbReference type="RefSeq" id="WP_036105845.1">
    <property type="nucleotide sequence ID" value="NZ_AODG01000009.1"/>
</dbReference>
<evidence type="ECO:0000313" key="2">
    <source>
        <dbReference type="EMBL" id="EUJ28051.1"/>
    </source>
</evidence>
<evidence type="ECO:0000256" key="1">
    <source>
        <dbReference type="SAM" id="SignalP"/>
    </source>
</evidence>